<dbReference type="Proteomes" id="UP000054561">
    <property type="component" value="Unassembled WGS sequence"/>
</dbReference>
<evidence type="ECO:0000256" key="7">
    <source>
        <dbReference type="ARBA" id="ARBA00023136"/>
    </source>
</evidence>
<proteinExistence type="inferred from homology"/>
<feature type="domain" description="OST48 N-terminal" evidence="9">
    <location>
        <begin position="107"/>
        <end position="314"/>
    </location>
</feature>
<evidence type="ECO:0000256" key="8">
    <source>
        <dbReference type="RuleBase" id="RU361142"/>
    </source>
</evidence>
<dbReference type="InterPro" id="IPR055457">
    <property type="entry name" value="OST48_N"/>
</dbReference>
<evidence type="ECO:0000256" key="3">
    <source>
        <dbReference type="ARBA" id="ARBA00008743"/>
    </source>
</evidence>
<keyword evidence="8" id="KW-0732">Signal</keyword>
<dbReference type="Pfam" id="PF03345">
    <property type="entry name" value="OST48_N"/>
    <property type="match status" value="1"/>
</dbReference>
<feature type="chain" id="PRO_5005115423" description="Dolichyl-diphosphooligosaccharide--protein glycosyltransferase 48 kDa subunit" evidence="8">
    <location>
        <begin position="28"/>
        <end position="505"/>
    </location>
</feature>
<evidence type="ECO:0000313" key="12">
    <source>
        <dbReference type="Proteomes" id="UP000054561"/>
    </source>
</evidence>
<keyword evidence="7 8" id="KW-0472">Membrane</keyword>
<feature type="signal peptide" evidence="8">
    <location>
        <begin position="1"/>
        <end position="27"/>
    </location>
</feature>
<evidence type="ECO:0000259" key="10">
    <source>
        <dbReference type="Pfam" id="PF23358"/>
    </source>
</evidence>
<keyword evidence="5 8" id="KW-0256">Endoplasmic reticulum</keyword>
<dbReference type="VEuPathDB" id="PlasmoDB:AK88_01687"/>
<keyword evidence="4 8" id="KW-0812">Transmembrane</keyword>
<dbReference type="GO" id="GO:0018279">
    <property type="term" value="P:protein N-linked glycosylation via asparagine"/>
    <property type="evidence" value="ECO:0007669"/>
    <property type="project" value="UniProtKB-UniRule"/>
</dbReference>
<dbReference type="PANTHER" id="PTHR10830:SF0">
    <property type="entry name" value="DOLICHYL-DIPHOSPHOOLIGOSACCHARIDE--PROTEIN GLYCOSYLTRANSFERASE 48 KDA SUBUNIT"/>
    <property type="match status" value="1"/>
</dbReference>
<evidence type="ECO:0000313" key="11">
    <source>
        <dbReference type="EMBL" id="KJP88607.1"/>
    </source>
</evidence>
<dbReference type="InterPro" id="IPR055459">
    <property type="entry name" value="OST48_MD"/>
</dbReference>
<dbReference type="OMA" id="AHDEYPR"/>
<dbReference type="Pfam" id="PF23358">
    <property type="entry name" value="OST48_MD"/>
    <property type="match status" value="1"/>
</dbReference>
<dbReference type="RefSeq" id="XP_012334745.1">
    <property type="nucleotide sequence ID" value="XM_012479322.1"/>
</dbReference>
<protein>
    <recommendedName>
        <fullName evidence="8">Dolichyl-diphosphooligosaccharide--protein glycosyltransferase 48 kDa subunit</fullName>
        <shortName evidence="8">Oligosaccharyl transferase 48 kDa subunit</shortName>
    </recommendedName>
</protein>
<evidence type="ECO:0000256" key="5">
    <source>
        <dbReference type="ARBA" id="ARBA00022824"/>
    </source>
</evidence>
<comment type="function">
    <text evidence="8">Subunit of the oligosaccharyl transferase (OST) complex that catalyzes the initial transfer of a defined glycan (Glc(3)Man(9)GlcNAc(2) in eukaryotes) from the lipid carrier dolichol-pyrophosphate to an asparagine residue within an Asn-X-Ser/Thr consensus motif in nascent polypeptide chains, the first step in protein N-glycosylation. N-glycosylation occurs cotranslationally and the complex associates with the Sec61 complex at the channel-forming translocon complex that mediates protein translocation across the endoplasmic reticulum (ER).</text>
</comment>
<comment type="pathway">
    <text evidence="2 8">Protein modification; protein glycosylation.</text>
</comment>
<keyword evidence="6 8" id="KW-1133">Transmembrane helix</keyword>
<evidence type="ECO:0000256" key="6">
    <source>
        <dbReference type="ARBA" id="ARBA00022989"/>
    </source>
</evidence>
<keyword evidence="12" id="KW-1185">Reference proteome</keyword>
<organism evidence="11 12">
    <name type="scientific">Plasmodium fragile</name>
    <dbReference type="NCBI Taxonomy" id="5857"/>
    <lineage>
        <taxon>Eukaryota</taxon>
        <taxon>Sar</taxon>
        <taxon>Alveolata</taxon>
        <taxon>Apicomplexa</taxon>
        <taxon>Aconoidasida</taxon>
        <taxon>Haemosporida</taxon>
        <taxon>Plasmodiidae</taxon>
        <taxon>Plasmodium</taxon>
        <taxon>Plasmodium (Plasmodium)</taxon>
    </lineage>
</organism>
<sequence>MWKKWPREKKVILPLLILFLLISVQKTFRCESVKLERVPFDRESVRGSLKNKLKKYEGSKLVLVSNLPHLSVTHTEFLRLLDGEGGHHVGKFVRLGGGGGGHVLLPADPAMYDGLVIILDVLDDQVVESLTSKYVNSFRENKKNIFLCLNSVSGKNGIQFLTELHIQVYAGGLYVKDPFGMASGKGVEMPEGKSNLGGCAFYTGEIIRDTPIVVNPSGGGKKKNLLFQGTAHVMMEKTNNILEIVTCTKTCLLYDKNDHVVKKAKQGTDLSLVSSSQWDNNSRCVFSSSSEIFSDLFFHINGENKKFAKEIVAWNFKQSGIVGYDKFKLYAVGGNMDHTGGGDLLGGDRIGATPFVANDLIHLSIDLYELKSNFWVPFKRRDIQYELVKMEIQRRDFLNLYKNADSPTYYTNFHLPNEHGVYKIKIFFRRKGYNILNLHFFLPVRSPLHYDKNKKVQFAFYPFYTYIYLSLLCFFVFILLIMFDDSRGPTEDHGEGSHGKKDKMD</sequence>
<dbReference type="EMBL" id="KQ001659">
    <property type="protein sequence ID" value="KJP88607.1"/>
    <property type="molecule type" value="Genomic_DNA"/>
</dbReference>
<reference evidence="11 12" key="1">
    <citation type="submission" date="2014-03" db="EMBL/GenBank/DDBJ databases">
        <title>The Genome Sequence of Plasmodium fragile nilgiri.</title>
        <authorList>
            <consortium name="The Broad Institute Genomics Platform"/>
            <consortium name="The Broad Institute Genome Sequencing Center for Infectious Disease"/>
            <person name="Neafsey D."/>
            <person name="Duraisingh M."/>
            <person name="Young S.K."/>
            <person name="Zeng Q."/>
            <person name="Gargeya S."/>
            <person name="Abouelleil A."/>
            <person name="Alvarado L."/>
            <person name="Chapman S.B."/>
            <person name="Gainer-Dewar J."/>
            <person name="Goldberg J."/>
            <person name="Griggs A."/>
            <person name="Gujja S."/>
            <person name="Hansen M."/>
            <person name="Howarth C."/>
            <person name="Imamovic A."/>
            <person name="Larimer J."/>
            <person name="Pearson M."/>
            <person name="Poon T.W."/>
            <person name="Priest M."/>
            <person name="Roberts A."/>
            <person name="Saif S."/>
            <person name="Shea T."/>
            <person name="Sykes S."/>
            <person name="Wortman J."/>
            <person name="Nusbaum C."/>
            <person name="Birren B."/>
        </authorList>
    </citation>
    <scope>NUCLEOTIDE SEQUENCE [LARGE SCALE GENOMIC DNA]</scope>
    <source>
        <strain evidence="12">nilgiri</strain>
    </source>
</reference>
<dbReference type="GO" id="GO:0008250">
    <property type="term" value="C:oligosaccharyltransferase complex"/>
    <property type="evidence" value="ECO:0007669"/>
    <property type="project" value="TreeGrafter"/>
</dbReference>
<feature type="domain" description="OST48 middle" evidence="10">
    <location>
        <begin position="355"/>
        <end position="483"/>
    </location>
</feature>
<dbReference type="PANTHER" id="PTHR10830">
    <property type="entry name" value="DOLICHYL-DIPHOSPHOOLIGOSACCHARIDE--PROTEIN GLYCOSYLTRANSFERASE 48 KDA SUBUNIT"/>
    <property type="match status" value="1"/>
</dbReference>
<name>A0A0D9QPB5_PLAFR</name>
<dbReference type="InterPro" id="IPR005013">
    <property type="entry name" value="DDOST_48_kDa_subunit"/>
</dbReference>
<comment type="subcellular location">
    <subcellularLocation>
        <location evidence="8">Endoplasmic reticulum membrane</location>
        <topology evidence="8">Single-pass type I membrane protein</topology>
    </subcellularLocation>
    <subcellularLocation>
        <location evidence="1">Membrane</location>
        <topology evidence="1">Single-pass type I membrane protein</topology>
    </subcellularLocation>
</comment>
<evidence type="ECO:0000256" key="4">
    <source>
        <dbReference type="ARBA" id="ARBA00022692"/>
    </source>
</evidence>
<evidence type="ECO:0000256" key="2">
    <source>
        <dbReference type="ARBA" id="ARBA00004922"/>
    </source>
</evidence>
<dbReference type="AlphaFoldDB" id="A0A0D9QPB5"/>
<gene>
    <name evidence="11" type="ORF">AK88_01687</name>
</gene>
<feature type="transmembrane region" description="Helical" evidence="8">
    <location>
        <begin position="463"/>
        <end position="483"/>
    </location>
</feature>
<evidence type="ECO:0000259" key="9">
    <source>
        <dbReference type="Pfam" id="PF03345"/>
    </source>
</evidence>
<comment type="similarity">
    <text evidence="3 8">Belongs to the DDOST 48 kDa subunit family.</text>
</comment>
<comment type="subunit">
    <text evidence="8">Component of the oligosaccharyltransferase (OST) complex.</text>
</comment>
<accession>A0A0D9QPB5</accession>
<dbReference type="UniPathway" id="UPA00378"/>
<evidence type="ECO:0000256" key="1">
    <source>
        <dbReference type="ARBA" id="ARBA00004479"/>
    </source>
</evidence>
<dbReference type="GeneID" id="24267001"/>
<dbReference type="OrthoDB" id="29105at2759"/>